<dbReference type="GO" id="GO:0005737">
    <property type="term" value="C:cytoplasm"/>
    <property type="evidence" value="ECO:0007669"/>
    <property type="project" value="UniProtKB-SubCell"/>
</dbReference>
<reference evidence="15" key="1">
    <citation type="submission" date="2020-02" db="EMBL/GenBank/DDBJ databases">
        <authorList>
            <person name="Meier V. D."/>
        </authorList>
    </citation>
    <scope>NUCLEOTIDE SEQUENCE</scope>
    <source>
        <strain evidence="15">AVDCRST_MAG77</strain>
    </source>
</reference>
<evidence type="ECO:0000256" key="11">
    <source>
        <dbReference type="ARBA" id="ARBA00047944"/>
    </source>
</evidence>
<dbReference type="InterPro" id="IPR015947">
    <property type="entry name" value="PUA-like_sf"/>
</dbReference>
<feature type="domain" description="Ribosomal RNA small subunit methyltransferase E methyltransferase" evidence="13">
    <location>
        <begin position="79"/>
        <end position="232"/>
    </location>
</feature>
<dbReference type="GO" id="GO:0070042">
    <property type="term" value="F:rRNA (uridine-N3-)-methyltransferase activity"/>
    <property type="evidence" value="ECO:0007669"/>
    <property type="project" value="TreeGrafter"/>
</dbReference>
<dbReference type="InterPro" id="IPR029026">
    <property type="entry name" value="tRNA_m1G_MTases_N"/>
</dbReference>
<keyword evidence="6 12" id="KW-0698">rRNA processing</keyword>
<feature type="domain" description="Ribosomal RNA small subunit methyltransferase E PUA-like" evidence="14">
    <location>
        <begin position="31"/>
        <end position="67"/>
    </location>
</feature>
<name>A0A6J4JBD0_9CHLR</name>
<dbReference type="PANTHER" id="PTHR30027">
    <property type="entry name" value="RIBOSOMAL RNA SMALL SUBUNIT METHYLTRANSFERASE E"/>
    <property type="match status" value="1"/>
</dbReference>
<evidence type="ECO:0000256" key="7">
    <source>
        <dbReference type="ARBA" id="ARBA00022603"/>
    </source>
</evidence>
<dbReference type="InterPro" id="IPR046887">
    <property type="entry name" value="RsmE_PUA-like"/>
</dbReference>
<comment type="function">
    <text evidence="10 12">Specifically methylates the N3 position of the uracil ring of uridine 1498 (m3U1498) in 16S rRNA. Acts on the fully assembled 30S ribosomal subunit.</text>
</comment>
<dbReference type="GO" id="GO:0070475">
    <property type="term" value="P:rRNA base methylation"/>
    <property type="evidence" value="ECO:0007669"/>
    <property type="project" value="TreeGrafter"/>
</dbReference>
<dbReference type="EC" id="2.1.1.193" evidence="3 12"/>
<comment type="subcellular location">
    <subcellularLocation>
        <location evidence="1 12">Cytoplasm</location>
    </subcellularLocation>
</comment>
<evidence type="ECO:0000313" key="15">
    <source>
        <dbReference type="EMBL" id="CAA9273606.1"/>
    </source>
</evidence>
<dbReference type="InterPro" id="IPR006700">
    <property type="entry name" value="RsmE"/>
</dbReference>
<evidence type="ECO:0000256" key="6">
    <source>
        <dbReference type="ARBA" id="ARBA00022552"/>
    </source>
</evidence>
<evidence type="ECO:0000256" key="9">
    <source>
        <dbReference type="ARBA" id="ARBA00022691"/>
    </source>
</evidence>
<dbReference type="Pfam" id="PF20260">
    <property type="entry name" value="PUA_4"/>
    <property type="match status" value="1"/>
</dbReference>
<dbReference type="InterPro" id="IPR046886">
    <property type="entry name" value="RsmE_MTase_dom"/>
</dbReference>
<evidence type="ECO:0000256" key="2">
    <source>
        <dbReference type="ARBA" id="ARBA00005528"/>
    </source>
</evidence>
<dbReference type="SUPFAM" id="SSF88697">
    <property type="entry name" value="PUA domain-like"/>
    <property type="match status" value="1"/>
</dbReference>
<dbReference type="PIRSF" id="PIRSF015601">
    <property type="entry name" value="MTase_slr0722"/>
    <property type="match status" value="1"/>
</dbReference>
<evidence type="ECO:0000256" key="10">
    <source>
        <dbReference type="ARBA" id="ARBA00025699"/>
    </source>
</evidence>
<dbReference type="InterPro" id="IPR029028">
    <property type="entry name" value="Alpha/beta_knot_MTases"/>
</dbReference>
<evidence type="ECO:0000259" key="14">
    <source>
        <dbReference type="Pfam" id="PF20260"/>
    </source>
</evidence>
<accession>A0A6J4JBD0</accession>
<comment type="similarity">
    <text evidence="2 12">Belongs to the RNA methyltransferase RsmE family.</text>
</comment>
<evidence type="ECO:0000256" key="3">
    <source>
        <dbReference type="ARBA" id="ARBA00012328"/>
    </source>
</evidence>
<organism evidence="15">
    <name type="scientific">uncultured Chloroflexota bacterium</name>
    <dbReference type="NCBI Taxonomy" id="166587"/>
    <lineage>
        <taxon>Bacteria</taxon>
        <taxon>Bacillati</taxon>
        <taxon>Chloroflexota</taxon>
        <taxon>environmental samples</taxon>
    </lineage>
</organism>
<sequence length="237" mass="25882">MSSVPRFFIEARLSETGQHVPLPPETARQVATVLRLRPGDQVVLFNDGGPQWLAKLADVDRGATTVRLVEQQASRPSPPRGVTLCQALLKGEKMEWVLQKGTELGLAAFQPVLSDRVIARKSETPERWRRILVEAAEQCGRVTIPRLLPPLPLDQVLRTQERTLLCWEDEHALSLLDALRSAPGDPLRIVVGPEGGFAPHEVERARAASTEVVSLGPLILRAETAAIAASTLALLTP</sequence>
<evidence type="ECO:0000256" key="8">
    <source>
        <dbReference type="ARBA" id="ARBA00022679"/>
    </source>
</evidence>
<dbReference type="Gene3D" id="3.40.1280.10">
    <property type="match status" value="1"/>
</dbReference>
<proteinExistence type="inferred from homology"/>
<evidence type="ECO:0000256" key="5">
    <source>
        <dbReference type="ARBA" id="ARBA00022490"/>
    </source>
</evidence>
<evidence type="ECO:0000256" key="1">
    <source>
        <dbReference type="ARBA" id="ARBA00004496"/>
    </source>
</evidence>
<protein>
    <recommendedName>
        <fullName evidence="4 12">Ribosomal RNA small subunit methyltransferase E</fullName>
        <ecNumber evidence="3 12">2.1.1.193</ecNumber>
    </recommendedName>
</protein>
<evidence type="ECO:0000256" key="12">
    <source>
        <dbReference type="PIRNR" id="PIRNR015601"/>
    </source>
</evidence>
<dbReference type="NCBIfam" id="NF008692">
    <property type="entry name" value="PRK11713.1-5"/>
    <property type="match status" value="1"/>
</dbReference>
<keyword evidence="9 12" id="KW-0949">S-adenosyl-L-methionine</keyword>
<dbReference type="Pfam" id="PF04452">
    <property type="entry name" value="Methyltrans_RNA"/>
    <property type="match status" value="1"/>
</dbReference>
<dbReference type="PANTHER" id="PTHR30027:SF3">
    <property type="entry name" value="16S RRNA (URACIL(1498)-N(3))-METHYLTRANSFERASE"/>
    <property type="match status" value="1"/>
</dbReference>
<evidence type="ECO:0000256" key="4">
    <source>
        <dbReference type="ARBA" id="ARBA00013673"/>
    </source>
</evidence>
<keyword evidence="5 12" id="KW-0963">Cytoplasm</keyword>
<keyword evidence="7 12" id="KW-0489">Methyltransferase</keyword>
<dbReference type="AlphaFoldDB" id="A0A6J4JBD0"/>
<dbReference type="EMBL" id="CADCTC010000183">
    <property type="protein sequence ID" value="CAA9273606.1"/>
    <property type="molecule type" value="Genomic_DNA"/>
</dbReference>
<dbReference type="CDD" id="cd18084">
    <property type="entry name" value="RsmE-like"/>
    <property type="match status" value="1"/>
</dbReference>
<evidence type="ECO:0000259" key="13">
    <source>
        <dbReference type="Pfam" id="PF04452"/>
    </source>
</evidence>
<comment type="catalytic activity">
    <reaction evidence="11 12">
        <text>uridine(1498) in 16S rRNA + S-adenosyl-L-methionine = N(3)-methyluridine(1498) in 16S rRNA + S-adenosyl-L-homocysteine + H(+)</text>
        <dbReference type="Rhea" id="RHEA:42920"/>
        <dbReference type="Rhea" id="RHEA-COMP:10283"/>
        <dbReference type="Rhea" id="RHEA-COMP:10284"/>
        <dbReference type="ChEBI" id="CHEBI:15378"/>
        <dbReference type="ChEBI" id="CHEBI:57856"/>
        <dbReference type="ChEBI" id="CHEBI:59789"/>
        <dbReference type="ChEBI" id="CHEBI:65315"/>
        <dbReference type="ChEBI" id="CHEBI:74502"/>
        <dbReference type="EC" id="2.1.1.193"/>
    </reaction>
</comment>
<dbReference type="SUPFAM" id="SSF75217">
    <property type="entry name" value="alpha/beta knot"/>
    <property type="match status" value="1"/>
</dbReference>
<dbReference type="NCBIfam" id="TIGR00046">
    <property type="entry name" value="RsmE family RNA methyltransferase"/>
    <property type="match status" value="1"/>
</dbReference>
<keyword evidence="8 12" id="KW-0808">Transferase</keyword>
<gene>
    <name evidence="15" type="ORF">AVDCRST_MAG77-3390</name>
</gene>